<accession>A0A444YBI4</accession>
<name>A0A444YBI4_ARAHY</name>
<reference evidence="3 4" key="1">
    <citation type="submission" date="2019-01" db="EMBL/GenBank/DDBJ databases">
        <title>Sequencing of cultivated peanut Arachis hypogaea provides insights into genome evolution and oil improvement.</title>
        <authorList>
            <person name="Chen X."/>
        </authorList>
    </citation>
    <scope>NUCLEOTIDE SEQUENCE [LARGE SCALE GENOMIC DNA]</scope>
    <source>
        <strain evidence="4">cv. Fuhuasheng</strain>
        <tissue evidence="3">Leaves</tissue>
    </source>
</reference>
<dbReference type="Proteomes" id="UP000289738">
    <property type="component" value="Chromosome B07"/>
</dbReference>
<proteinExistence type="predicted"/>
<evidence type="ECO:0000313" key="3">
    <source>
        <dbReference type="EMBL" id="RYQ99302.1"/>
    </source>
</evidence>
<dbReference type="AlphaFoldDB" id="A0A444YBI4"/>
<dbReference type="PANTHER" id="PTHR46033:SF8">
    <property type="entry name" value="PROTEIN MAINTENANCE OF MERISTEMS-LIKE"/>
    <property type="match status" value="1"/>
</dbReference>
<organism evidence="3 4">
    <name type="scientific">Arachis hypogaea</name>
    <name type="common">Peanut</name>
    <dbReference type="NCBI Taxonomy" id="3818"/>
    <lineage>
        <taxon>Eukaryota</taxon>
        <taxon>Viridiplantae</taxon>
        <taxon>Streptophyta</taxon>
        <taxon>Embryophyta</taxon>
        <taxon>Tracheophyta</taxon>
        <taxon>Spermatophyta</taxon>
        <taxon>Magnoliopsida</taxon>
        <taxon>eudicotyledons</taxon>
        <taxon>Gunneridae</taxon>
        <taxon>Pentapetalae</taxon>
        <taxon>rosids</taxon>
        <taxon>fabids</taxon>
        <taxon>Fabales</taxon>
        <taxon>Fabaceae</taxon>
        <taxon>Papilionoideae</taxon>
        <taxon>50 kb inversion clade</taxon>
        <taxon>dalbergioids sensu lato</taxon>
        <taxon>Dalbergieae</taxon>
        <taxon>Pterocarpus clade</taxon>
        <taxon>Arachis</taxon>
    </lineage>
</organism>
<dbReference type="GO" id="GO:0010073">
    <property type="term" value="P:meristem maintenance"/>
    <property type="evidence" value="ECO:0007669"/>
    <property type="project" value="InterPro"/>
</dbReference>
<feature type="region of interest" description="Disordered" evidence="1">
    <location>
        <begin position="305"/>
        <end position="326"/>
    </location>
</feature>
<sequence length="377" mass="42895">MTSCSGKAKEGVDKNILPRKLDMLEMLHPLSWVRYIRDTQPLDTWESVQCHIFYLLGTTLFADKSTVYAHVKYLPLLQNFEQIDTYSWGLATLAHLYRALCRASWYDCKEMDGPLDFECPFLCPFRDNGLHPLRYRLHAGIIVESSSTNQGMSRRAVSIRHDIDYMEEFAFRPYLGIIILAELQNHLDVCDTVGPLVSFECVEWHPVDRVGRQYGYAQSSPLSAQDIHLDQHCYTLRGHHTEKLDSAIREPLQLSVARYIRVCNQLPTLAHLPITVVPEVVGVHSSAATPAAICSVSAFSYHRLPLPQSPQPNHHSQDSYHNHHSLPQSEHVHLGFEYADFFALSSQVDQYADDAIIRRFLDGGDLLEDILDATPPQ</sequence>
<evidence type="ECO:0000259" key="2">
    <source>
        <dbReference type="Pfam" id="PF10536"/>
    </source>
</evidence>
<dbReference type="EMBL" id="SDMP01000017">
    <property type="protein sequence ID" value="RYQ99302.1"/>
    <property type="molecule type" value="Genomic_DNA"/>
</dbReference>
<evidence type="ECO:0000313" key="4">
    <source>
        <dbReference type="Proteomes" id="UP000289738"/>
    </source>
</evidence>
<evidence type="ECO:0000256" key="1">
    <source>
        <dbReference type="SAM" id="MobiDB-lite"/>
    </source>
</evidence>
<dbReference type="InterPro" id="IPR019557">
    <property type="entry name" value="AminoTfrase-like_pln_mobile"/>
</dbReference>
<feature type="domain" description="Aminotransferase-like plant mobile" evidence="2">
    <location>
        <begin position="31"/>
        <end position="224"/>
    </location>
</feature>
<dbReference type="PANTHER" id="PTHR46033">
    <property type="entry name" value="PROTEIN MAIN-LIKE 2"/>
    <property type="match status" value="1"/>
</dbReference>
<comment type="caution">
    <text evidence="3">The sequence shown here is derived from an EMBL/GenBank/DDBJ whole genome shotgun (WGS) entry which is preliminary data.</text>
</comment>
<protein>
    <recommendedName>
        <fullName evidence="2">Aminotransferase-like plant mobile domain-containing protein</fullName>
    </recommendedName>
</protein>
<dbReference type="Pfam" id="PF10536">
    <property type="entry name" value="PMD"/>
    <property type="match status" value="1"/>
</dbReference>
<dbReference type="InterPro" id="IPR044824">
    <property type="entry name" value="MAIN-like"/>
</dbReference>
<keyword evidence="4" id="KW-1185">Reference proteome</keyword>
<gene>
    <name evidence="3" type="ORF">Ahy_B07g087218</name>
</gene>